<feature type="domain" description="RNase H type-1" evidence="2">
    <location>
        <begin position="198"/>
        <end position="253"/>
    </location>
</feature>
<feature type="compositionally biased region" description="Low complexity" evidence="1">
    <location>
        <begin position="1"/>
        <end position="11"/>
    </location>
</feature>
<dbReference type="InterPro" id="IPR027417">
    <property type="entry name" value="P-loop_NTPase"/>
</dbReference>
<sequence>MVGENAEAVDAGVGGGSSGNKMSTLEEYGTNSTKLAKERIQYSKSKSDCIAKADGTYDKKKKQEGKEPGVGKTAIADGLAQRIANGNVPETIEEKKIRSYMNDLKRNRADHLDGTHRIPEHILEGALEHISEFQKCRQMFEGREAVTFATTDTTTHLKPMWMWQEGEAGVLWCGNCWSLYRNRALPSVYIPDWFQQDIIFQNEKGETVAAKAKSVWGCASNFIGECMAILEGVKFSVGQGLDISLVESDCSSVQLLKLLKDLPSMLQKVLS</sequence>
<gene>
    <name evidence="3" type="ORF">Fot_34302</name>
</gene>
<protein>
    <submittedName>
        <fullName evidence="3">Clp R domain-containing protein</fullName>
    </submittedName>
</protein>
<evidence type="ECO:0000256" key="1">
    <source>
        <dbReference type="SAM" id="MobiDB-lite"/>
    </source>
</evidence>
<dbReference type="EMBL" id="JBFOLJ010000010">
    <property type="protein sequence ID" value="KAL2500454.1"/>
    <property type="molecule type" value="Genomic_DNA"/>
</dbReference>
<evidence type="ECO:0000259" key="2">
    <source>
        <dbReference type="Pfam" id="PF13456"/>
    </source>
</evidence>
<keyword evidence="4" id="KW-1185">Reference proteome</keyword>
<dbReference type="AlphaFoldDB" id="A0ABD1SL95"/>
<proteinExistence type="predicted"/>
<evidence type="ECO:0000313" key="3">
    <source>
        <dbReference type="EMBL" id="KAL2500454.1"/>
    </source>
</evidence>
<name>A0ABD1SL95_9LAMI</name>
<feature type="region of interest" description="Disordered" evidence="1">
    <location>
        <begin position="1"/>
        <end position="32"/>
    </location>
</feature>
<dbReference type="InterPro" id="IPR002156">
    <property type="entry name" value="RNaseH_domain"/>
</dbReference>
<evidence type="ECO:0000313" key="4">
    <source>
        <dbReference type="Proteomes" id="UP001604277"/>
    </source>
</evidence>
<dbReference type="Proteomes" id="UP001604277">
    <property type="component" value="Unassembled WGS sequence"/>
</dbReference>
<reference evidence="4" key="1">
    <citation type="submission" date="2024-07" db="EMBL/GenBank/DDBJ databases">
        <title>Two chromosome-level genome assemblies of Korean endemic species Abeliophyllum distichum and Forsythia ovata (Oleaceae).</title>
        <authorList>
            <person name="Jang H."/>
        </authorList>
    </citation>
    <scope>NUCLEOTIDE SEQUENCE [LARGE SCALE GENOMIC DNA]</scope>
</reference>
<comment type="caution">
    <text evidence="3">The sequence shown here is derived from an EMBL/GenBank/DDBJ whole genome shotgun (WGS) entry which is preliminary data.</text>
</comment>
<organism evidence="3 4">
    <name type="scientific">Forsythia ovata</name>
    <dbReference type="NCBI Taxonomy" id="205694"/>
    <lineage>
        <taxon>Eukaryota</taxon>
        <taxon>Viridiplantae</taxon>
        <taxon>Streptophyta</taxon>
        <taxon>Embryophyta</taxon>
        <taxon>Tracheophyta</taxon>
        <taxon>Spermatophyta</taxon>
        <taxon>Magnoliopsida</taxon>
        <taxon>eudicotyledons</taxon>
        <taxon>Gunneridae</taxon>
        <taxon>Pentapetalae</taxon>
        <taxon>asterids</taxon>
        <taxon>lamiids</taxon>
        <taxon>Lamiales</taxon>
        <taxon>Oleaceae</taxon>
        <taxon>Forsythieae</taxon>
        <taxon>Forsythia</taxon>
    </lineage>
</organism>
<dbReference type="Pfam" id="PF13456">
    <property type="entry name" value="RVT_3"/>
    <property type="match status" value="1"/>
</dbReference>
<accession>A0ABD1SL95</accession>
<dbReference type="Gene3D" id="3.40.50.300">
    <property type="entry name" value="P-loop containing nucleotide triphosphate hydrolases"/>
    <property type="match status" value="1"/>
</dbReference>